<evidence type="ECO:0000256" key="1">
    <source>
        <dbReference type="ARBA" id="ARBA00009817"/>
    </source>
</evidence>
<dbReference type="InterPro" id="IPR006917">
    <property type="entry name" value="SOUL_heme-bd"/>
</dbReference>
<proteinExistence type="inferred from homology"/>
<protein>
    <recommendedName>
        <fullName evidence="4">SOUL heme-binding protein</fullName>
    </recommendedName>
</protein>
<dbReference type="OrthoDB" id="44820at2759"/>
<keyword evidence="3" id="KW-1185">Reference proteome</keyword>
<comment type="similarity">
    <text evidence="1">Belongs to the HEBP family.</text>
</comment>
<dbReference type="EMBL" id="BNCP01000044">
    <property type="protein sequence ID" value="GIL88339.1"/>
    <property type="molecule type" value="Genomic_DNA"/>
</dbReference>
<dbReference type="Gene3D" id="3.20.80.10">
    <property type="entry name" value="Regulatory factor, effector binding domain"/>
    <property type="match status" value="1"/>
</dbReference>
<dbReference type="InterPro" id="IPR018790">
    <property type="entry name" value="DUF2358"/>
</dbReference>
<organism evidence="2 3">
    <name type="scientific">Volvox reticuliferus</name>
    <dbReference type="NCBI Taxonomy" id="1737510"/>
    <lineage>
        <taxon>Eukaryota</taxon>
        <taxon>Viridiplantae</taxon>
        <taxon>Chlorophyta</taxon>
        <taxon>core chlorophytes</taxon>
        <taxon>Chlorophyceae</taxon>
        <taxon>CS clade</taxon>
        <taxon>Chlamydomonadales</taxon>
        <taxon>Volvocaceae</taxon>
        <taxon>Volvox</taxon>
    </lineage>
</organism>
<dbReference type="Proteomes" id="UP000747110">
    <property type="component" value="Unassembled WGS sequence"/>
</dbReference>
<gene>
    <name evidence="2" type="ORF">Vretifemale_16302</name>
</gene>
<dbReference type="PANTHER" id="PTHR11220">
    <property type="entry name" value="HEME-BINDING PROTEIN-RELATED"/>
    <property type="match status" value="1"/>
</dbReference>
<dbReference type="Pfam" id="PF10184">
    <property type="entry name" value="DUF2358"/>
    <property type="match status" value="1"/>
</dbReference>
<dbReference type="PANTHER" id="PTHR11220:SF50">
    <property type="entry name" value="SOUL HEME-BINDING FAMILY PROTEIN"/>
    <property type="match status" value="1"/>
</dbReference>
<dbReference type="FunFam" id="3.20.80.10:FF:000008">
    <property type="entry name" value="SOUL heme-binding protein"/>
    <property type="match status" value="1"/>
</dbReference>
<comment type="caution">
    <text evidence="2">The sequence shown here is derived from an EMBL/GenBank/DDBJ whole genome shotgun (WGS) entry which is preliminary data.</text>
</comment>
<accession>A0A8J4CV86</accession>
<sequence length="405" mass="46356">MFALCGRVLRPSFARLGKHRHAAHLSRSKVNARLIVREATSSQTPMEELVFVDGDASSDADAVLIREAEAQRQAFIMQDTCSFLASDLKMLFEKGEVTESRYSPMIAFEDPISKYDSRDGYVFNIRLLRSLFNMAFDLHSIAVTGPQTITASWTMEMILWLMPWRPNITITGRTVYKVDPRTGIVLSHTDYWDALQRNAFLSLEGVLHVLRMFLQVQLTPAIETPKYLVLKKFKEYEIRRYEPYLVAEAPMGTGSGPASGSGFSDLAAYLFGANSAQLSMEMTTPVFTSIEPKSNSSVIMQFVMESRYSDVTTLPAPLDPRIGRKREEERYVAVIRFDGWPLDFEVVQNERLLRDLLLRDGYRPRPGYQLARYNDPSTPPMLRRNEVLIRLDDFDWPELVREPKQ</sequence>
<evidence type="ECO:0000313" key="2">
    <source>
        <dbReference type="EMBL" id="GIL88339.1"/>
    </source>
</evidence>
<dbReference type="InterPro" id="IPR011256">
    <property type="entry name" value="Reg_factor_effector_dom_sf"/>
</dbReference>
<reference evidence="2" key="1">
    <citation type="journal article" date="2021" name="Proc. Natl. Acad. Sci. U.S.A.">
        <title>Three genomes in the algal genus Volvox reveal the fate of a haploid sex-determining region after a transition to homothallism.</title>
        <authorList>
            <person name="Yamamoto K."/>
            <person name="Hamaji T."/>
            <person name="Kawai-Toyooka H."/>
            <person name="Matsuzaki R."/>
            <person name="Takahashi F."/>
            <person name="Nishimura Y."/>
            <person name="Kawachi M."/>
            <person name="Noguchi H."/>
            <person name="Minakuchi Y."/>
            <person name="Umen J.G."/>
            <person name="Toyoda A."/>
            <person name="Nozaki H."/>
        </authorList>
    </citation>
    <scope>NUCLEOTIDE SEQUENCE</scope>
    <source>
        <strain evidence="2">NIES-3786</strain>
    </source>
</reference>
<evidence type="ECO:0008006" key="4">
    <source>
        <dbReference type="Google" id="ProtNLM"/>
    </source>
</evidence>
<name>A0A8J4CV86_9CHLO</name>
<evidence type="ECO:0000313" key="3">
    <source>
        <dbReference type="Proteomes" id="UP000747110"/>
    </source>
</evidence>
<dbReference type="SUPFAM" id="SSF55136">
    <property type="entry name" value="Probable bacterial effector-binding domain"/>
    <property type="match status" value="1"/>
</dbReference>
<dbReference type="Pfam" id="PF04832">
    <property type="entry name" value="SOUL"/>
    <property type="match status" value="1"/>
</dbReference>
<dbReference type="AlphaFoldDB" id="A0A8J4CV86"/>